<protein>
    <submittedName>
        <fullName evidence="2">Uncharacterized protein</fullName>
    </submittedName>
</protein>
<keyword evidence="3" id="KW-1185">Reference proteome</keyword>
<comment type="caution">
    <text evidence="2">The sequence shown here is derived from an EMBL/GenBank/DDBJ whole genome shotgun (WGS) entry which is preliminary data.</text>
</comment>
<feature type="transmembrane region" description="Helical" evidence="1">
    <location>
        <begin position="15"/>
        <end position="33"/>
    </location>
</feature>
<reference evidence="2 3" key="1">
    <citation type="submission" date="2020-08" db="EMBL/GenBank/DDBJ databases">
        <title>Exploring microbial biodiversity for novel pathways involved in the catabolism of aromatic compounds derived from lignin.</title>
        <authorList>
            <person name="Elkins J."/>
        </authorList>
    </citation>
    <scope>NUCLEOTIDE SEQUENCE [LARGE SCALE GENOMIC DNA]</scope>
    <source>
        <strain evidence="2 3">B1D3A</strain>
    </source>
</reference>
<gene>
    <name evidence="2" type="ORF">HNP60_000323</name>
</gene>
<sequence>MTGGRHGNGMNRPHWLAALSILLFVMVIVPLIARFY</sequence>
<evidence type="ECO:0000313" key="2">
    <source>
        <dbReference type="EMBL" id="MBB5984349.1"/>
    </source>
</evidence>
<keyword evidence="1" id="KW-1133">Transmembrane helix</keyword>
<dbReference type="EMBL" id="JACHKA010000001">
    <property type="protein sequence ID" value="MBB5984349.1"/>
    <property type="molecule type" value="Genomic_DNA"/>
</dbReference>
<keyword evidence="1" id="KW-0472">Membrane</keyword>
<dbReference type="Proteomes" id="UP001138540">
    <property type="component" value="Unassembled WGS sequence"/>
</dbReference>
<organism evidence="2 3">
    <name type="scientific">Sphingobium lignivorans</name>
    <dbReference type="NCBI Taxonomy" id="2735886"/>
    <lineage>
        <taxon>Bacteria</taxon>
        <taxon>Pseudomonadati</taxon>
        <taxon>Pseudomonadota</taxon>
        <taxon>Alphaproteobacteria</taxon>
        <taxon>Sphingomonadales</taxon>
        <taxon>Sphingomonadaceae</taxon>
        <taxon>Sphingobium</taxon>
    </lineage>
</organism>
<name>A0ABR6NAP7_9SPHN</name>
<evidence type="ECO:0000256" key="1">
    <source>
        <dbReference type="SAM" id="Phobius"/>
    </source>
</evidence>
<keyword evidence="1" id="KW-0812">Transmembrane</keyword>
<evidence type="ECO:0000313" key="3">
    <source>
        <dbReference type="Proteomes" id="UP001138540"/>
    </source>
</evidence>
<proteinExistence type="predicted"/>
<accession>A0ABR6NAP7</accession>